<sequence length="221" mass="25273">SIKNAIVGQCAVEGMVLDYERGLWKAAKEVFPVIKLRGCAFHWGQAIWRTVQRLGLATQYSQDRGTHAFIRKVLSLPFLHQEHIRPTFECMKDYTSSEAVLPLLEYLDQQWFNSPCWTVEEWCVFGQAVRTNNDVEGWHRPLNRKTGAAPPSFVLLQILHRKAKDVEEQIHLSPEDSEKIDSVNAVKAVQCIGRLHGKGHNHFRATEEGICDIWTPSAQNR</sequence>
<keyword evidence="2" id="KW-1185">Reference proteome</keyword>
<evidence type="ECO:0000313" key="1">
    <source>
        <dbReference type="EMBL" id="WAR31255.1"/>
    </source>
</evidence>
<dbReference type="PANTHER" id="PTHR47160">
    <property type="entry name" value="PUTATIVE-RELATED"/>
    <property type="match status" value="1"/>
</dbReference>
<dbReference type="EMBL" id="CP111028">
    <property type="protein sequence ID" value="WAR31255.1"/>
    <property type="molecule type" value="Genomic_DNA"/>
</dbReference>
<feature type="non-terminal residue" evidence="1">
    <location>
        <position position="221"/>
    </location>
</feature>
<evidence type="ECO:0000313" key="2">
    <source>
        <dbReference type="Proteomes" id="UP001164746"/>
    </source>
</evidence>
<dbReference type="PANTHER" id="PTHR47160:SF10">
    <property type="entry name" value="MULE TRANSPOSASE DOMAIN-CONTAINING PROTEIN"/>
    <property type="match status" value="1"/>
</dbReference>
<reference evidence="1" key="1">
    <citation type="submission" date="2022-11" db="EMBL/GenBank/DDBJ databases">
        <title>Centuries of genome instability and evolution in soft-shell clam transmissible cancer (bioRxiv).</title>
        <authorList>
            <person name="Hart S.F.M."/>
            <person name="Yonemitsu M.A."/>
            <person name="Giersch R.M."/>
            <person name="Beal B.F."/>
            <person name="Arriagada G."/>
            <person name="Davis B.W."/>
            <person name="Ostrander E.A."/>
            <person name="Goff S.P."/>
            <person name="Metzger M.J."/>
        </authorList>
    </citation>
    <scope>NUCLEOTIDE SEQUENCE</scope>
    <source>
        <strain evidence="1">MELC-2E11</strain>
        <tissue evidence="1">Siphon/mantle</tissue>
    </source>
</reference>
<dbReference type="Proteomes" id="UP001164746">
    <property type="component" value="Chromosome 17"/>
</dbReference>
<gene>
    <name evidence="1" type="ORF">MAR_033797</name>
</gene>
<accession>A0ABY7GA17</accession>
<evidence type="ECO:0008006" key="3">
    <source>
        <dbReference type="Google" id="ProtNLM"/>
    </source>
</evidence>
<proteinExistence type="predicted"/>
<name>A0ABY7GA17_MYAAR</name>
<protein>
    <recommendedName>
        <fullName evidence="3">MULE transposase domain-containing protein</fullName>
    </recommendedName>
</protein>
<organism evidence="1 2">
    <name type="scientific">Mya arenaria</name>
    <name type="common">Soft-shell clam</name>
    <dbReference type="NCBI Taxonomy" id="6604"/>
    <lineage>
        <taxon>Eukaryota</taxon>
        <taxon>Metazoa</taxon>
        <taxon>Spiralia</taxon>
        <taxon>Lophotrochozoa</taxon>
        <taxon>Mollusca</taxon>
        <taxon>Bivalvia</taxon>
        <taxon>Autobranchia</taxon>
        <taxon>Heteroconchia</taxon>
        <taxon>Euheterodonta</taxon>
        <taxon>Imparidentia</taxon>
        <taxon>Neoheterodontei</taxon>
        <taxon>Myida</taxon>
        <taxon>Myoidea</taxon>
        <taxon>Myidae</taxon>
        <taxon>Mya</taxon>
    </lineage>
</organism>